<dbReference type="GO" id="GO:0006082">
    <property type="term" value="P:organic acid metabolic process"/>
    <property type="evidence" value="ECO:0007669"/>
    <property type="project" value="TreeGrafter"/>
</dbReference>
<dbReference type="InterPro" id="IPR001128">
    <property type="entry name" value="Cyt_P450"/>
</dbReference>
<dbReference type="GO" id="GO:0016712">
    <property type="term" value="F:oxidoreductase activity, acting on paired donors, with incorporation or reduction of molecular oxygen, reduced flavin or flavoprotein as one donor, and incorporation of one atom of oxygen"/>
    <property type="evidence" value="ECO:0007669"/>
    <property type="project" value="TreeGrafter"/>
</dbReference>
<dbReference type="GO" id="GO:0006805">
    <property type="term" value="P:xenobiotic metabolic process"/>
    <property type="evidence" value="ECO:0007669"/>
    <property type="project" value="TreeGrafter"/>
</dbReference>
<dbReference type="VEuPathDB" id="VectorBase:LDEU007435"/>
<dbReference type="Pfam" id="PF00067">
    <property type="entry name" value="p450"/>
    <property type="match status" value="1"/>
</dbReference>
<comment type="caution">
    <text evidence="5">The sequence shown here is derived from an EMBL/GenBank/DDBJ whole genome shotgun (WGS) entry which is preliminary data.</text>
</comment>
<evidence type="ECO:0000256" key="3">
    <source>
        <dbReference type="ARBA" id="ARBA00023004"/>
    </source>
</evidence>
<accession>A0A443SB23</accession>
<reference evidence="5 6" key="1">
    <citation type="journal article" date="2018" name="Gigascience">
        <title>Genomes of trombidid mites reveal novel predicted allergens and laterally-transferred genes associated with secondary metabolism.</title>
        <authorList>
            <person name="Dong X."/>
            <person name="Chaisiri K."/>
            <person name="Xia D."/>
            <person name="Armstrong S.D."/>
            <person name="Fang Y."/>
            <person name="Donnelly M.J."/>
            <person name="Kadowaki T."/>
            <person name="McGarry J.W."/>
            <person name="Darby A.C."/>
            <person name="Makepeace B.L."/>
        </authorList>
    </citation>
    <scope>NUCLEOTIDE SEQUENCE [LARGE SCALE GENOMIC DNA]</scope>
    <source>
        <strain evidence="5">UoL-UT</strain>
    </source>
</reference>
<keyword evidence="4" id="KW-0560">Oxidoreductase</keyword>
<organism evidence="5 6">
    <name type="scientific">Leptotrombidium deliense</name>
    <dbReference type="NCBI Taxonomy" id="299467"/>
    <lineage>
        <taxon>Eukaryota</taxon>
        <taxon>Metazoa</taxon>
        <taxon>Ecdysozoa</taxon>
        <taxon>Arthropoda</taxon>
        <taxon>Chelicerata</taxon>
        <taxon>Arachnida</taxon>
        <taxon>Acari</taxon>
        <taxon>Acariformes</taxon>
        <taxon>Trombidiformes</taxon>
        <taxon>Prostigmata</taxon>
        <taxon>Anystina</taxon>
        <taxon>Parasitengona</taxon>
        <taxon>Trombiculoidea</taxon>
        <taxon>Trombiculidae</taxon>
        <taxon>Leptotrombidium</taxon>
    </lineage>
</organism>
<dbReference type="STRING" id="299467.A0A443SB23"/>
<dbReference type="PANTHER" id="PTHR24300:SF375">
    <property type="entry name" value="CYTOCHROME P450 FAMILY"/>
    <property type="match status" value="1"/>
</dbReference>
<dbReference type="Proteomes" id="UP000288716">
    <property type="component" value="Unassembled WGS sequence"/>
</dbReference>
<keyword evidence="2" id="KW-0479">Metal-binding</keyword>
<dbReference type="InterPro" id="IPR050182">
    <property type="entry name" value="Cytochrome_P450_fam2"/>
</dbReference>
<gene>
    <name evidence="5" type="ORF">B4U80_13861</name>
</gene>
<evidence type="ECO:0000313" key="6">
    <source>
        <dbReference type="Proteomes" id="UP000288716"/>
    </source>
</evidence>
<protein>
    <submittedName>
        <fullName evidence="5">Cytochrome P450 2D6-like protein</fullName>
    </submittedName>
</protein>
<dbReference type="InterPro" id="IPR036396">
    <property type="entry name" value="Cyt_P450_sf"/>
</dbReference>
<dbReference type="GO" id="GO:0005737">
    <property type="term" value="C:cytoplasm"/>
    <property type="evidence" value="ECO:0007669"/>
    <property type="project" value="TreeGrafter"/>
</dbReference>
<dbReference type="EMBL" id="NCKV01004664">
    <property type="protein sequence ID" value="RWS24605.1"/>
    <property type="molecule type" value="Genomic_DNA"/>
</dbReference>
<keyword evidence="6" id="KW-1185">Reference proteome</keyword>
<dbReference type="GO" id="GO:0020037">
    <property type="term" value="F:heme binding"/>
    <property type="evidence" value="ECO:0007669"/>
    <property type="project" value="InterPro"/>
</dbReference>
<evidence type="ECO:0000256" key="4">
    <source>
        <dbReference type="ARBA" id="ARBA00023033"/>
    </source>
</evidence>
<dbReference type="PANTHER" id="PTHR24300">
    <property type="entry name" value="CYTOCHROME P450 508A4-RELATED"/>
    <property type="match status" value="1"/>
</dbReference>
<dbReference type="OrthoDB" id="6507093at2759"/>
<evidence type="ECO:0000256" key="1">
    <source>
        <dbReference type="ARBA" id="ARBA00010617"/>
    </source>
</evidence>
<sequence>MAANREVQQKVHDEIIDTFGASGSFCYLDRHRVPYTQAVIAEIHRFMILVPFASFHVNRCNY</sequence>
<comment type="similarity">
    <text evidence="1">Belongs to the cytochrome P450 family.</text>
</comment>
<dbReference type="GO" id="GO:0005506">
    <property type="term" value="F:iron ion binding"/>
    <property type="evidence" value="ECO:0007669"/>
    <property type="project" value="InterPro"/>
</dbReference>
<name>A0A443SB23_9ACAR</name>
<dbReference type="AlphaFoldDB" id="A0A443SB23"/>
<dbReference type="Gene3D" id="1.10.630.10">
    <property type="entry name" value="Cytochrome P450"/>
    <property type="match status" value="1"/>
</dbReference>
<evidence type="ECO:0000313" key="5">
    <source>
        <dbReference type="EMBL" id="RWS24605.1"/>
    </source>
</evidence>
<dbReference type="SUPFAM" id="SSF48264">
    <property type="entry name" value="Cytochrome P450"/>
    <property type="match status" value="1"/>
</dbReference>
<proteinExistence type="inferred from homology"/>
<keyword evidence="3" id="KW-0408">Iron</keyword>
<evidence type="ECO:0000256" key="2">
    <source>
        <dbReference type="ARBA" id="ARBA00022723"/>
    </source>
</evidence>
<keyword evidence="4" id="KW-0503">Monooxygenase</keyword>